<organism evidence="2">
    <name type="scientific">Hellea balneolensis</name>
    <dbReference type="NCBI Taxonomy" id="287478"/>
    <lineage>
        <taxon>Bacteria</taxon>
        <taxon>Pseudomonadati</taxon>
        <taxon>Pseudomonadota</taxon>
        <taxon>Alphaproteobacteria</taxon>
        <taxon>Maricaulales</taxon>
        <taxon>Robiginitomaculaceae</taxon>
        <taxon>Hellea</taxon>
    </lineage>
</organism>
<dbReference type="SUPFAM" id="SSF52540">
    <property type="entry name" value="P-loop containing nucleoside triphosphate hydrolases"/>
    <property type="match status" value="1"/>
</dbReference>
<feature type="non-terminal residue" evidence="2">
    <location>
        <position position="342"/>
    </location>
</feature>
<dbReference type="InterPro" id="IPR007111">
    <property type="entry name" value="NACHT_NTPase"/>
</dbReference>
<dbReference type="Proteomes" id="UP000885830">
    <property type="component" value="Unassembled WGS sequence"/>
</dbReference>
<dbReference type="PROSITE" id="PS50837">
    <property type="entry name" value="NACHT"/>
    <property type="match status" value="1"/>
</dbReference>
<feature type="domain" description="NACHT" evidence="1">
    <location>
        <begin position="102"/>
        <end position="219"/>
    </location>
</feature>
<evidence type="ECO:0000259" key="1">
    <source>
        <dbReference type="PROSITE" id="PS50837"/>
    </source>
</evidence>
<reference evidence="2" key="1">
    <citation type="journal article" date="2020" name="mSystems">
        <title>Genome- and Community-Level Interaction Insights into Carbon Utilization and Element Cycling Functions of Hydrothermarchaeota in Hydrothermal Sediment.</title>
        <authorList>
            <person name="Zhou Z."/>
            <person name="Liu Y."/>
            <person name="Xu W."/>
            <person name="Pan J."/>
            <person name="Luo Z.H."/>
            <person name="Li M."/>
        </authorList>
    </citation>
    <scope>NUCLEOTIDE SEQUENCE [LARGE SCALE GENOMIC DNA]</scope>
    <source>
        <strain evidence="2">HyVt-485</strain>
    </source>
</reference>
<protein>
    <submittedName>
        <fullName evidence="2">NACHT domain-containing protein</fullName>
    </submittedName>
</protein>
<dbReference type="AlphaFoldDB" id="A0A7C5LVY3"/>
<dbReference type="EMBL" id="DRMJ01000427">
    <property type="protein sequence ID" value="HHL43570.1"/>
    <property type="molecule type" value="Genomic_DNA"/>
</dbReference>
<dbReference type="PANTHER" id="PTHR46312">
    <property type="entry name" value="NACHT DOMAIN-CONTAINING PROTEIN"/>
    <property type="match status" value="1"/>
</dbReference>
<name>A0A7C5LVY3_9PROT</name>
<dbReference type="InterPro" id="IPR027417">
    <property type="entry name" value="P-loop_NTPase"/>
</dbReference>
<dbReference type="Pfam" id="PF05729">
    <property type="entry name" value="NACHT"/>
    <property type="match status" value="1"/>
</dbReference>
<dbReference type="Gene3D" id="3.40.50.300">
    <property type="entry name" value="P-loop containing nucleotide triphosphate hydrolases"/>
    <property type="match status" value="1"/>
</dbReference>
<gene>
    <name evidence="2" type="ORF">ENJ42_08135</name>
</gene>
<proteinExistence type="predicted"/>
<sequence>MVEPSTSVALATQALKTAKQFWERLKPTYQKKVLIKLEKLFSDFGMYLHLTQERASTVQLISSRSVKTKIDDIYVPPKFTTNVQGDTLVSDNDLISDIRDGKRVVVRGNGGSGKTLFLKRLWLDVFNEPKGKIPVMIELRKFNQFSNLDLITLIRNTLSTEKTISEELFHELAKDGAFFMVFDGFDEIAVENRDKIEAQILDFERQYKGCNVVVSSRPNENFISWQVFHTYDVAPLNREQTLELINKVPVDEGIRSDFIKLITREFYSKYEDFLSSPLLTLMMLVTFRRKGDISDISDNIVEFYDNAFHALYSEHDAIKEQYKRPHHLKINDFRLVFSTFCI</sequence>
<dbReference type="PANTHER" id="PTHR46312:SF2">
    <property type="entry name" value="NUCLEOTIDE-BINDING OLIGOMERIZATION DOMAIN-CONTAINING PROTEIN 2-LIKE"/>
    <property type="match status" value="1"/>
</dbReference>
<evidence type="ECO:0000313" key="2">
    <source>
        <dbReference type="EMBL" id="HHL43570.1"/>
    </source>
</evidence>
<accession>A0A7C5LVY3</accession>
<comment type="caution">
    <text evidence="2">The sequence shown here is derived from an EMBL/GenBank/DDBJ whole genome shotgun (WGS) entry which is preliminary data.</text>
</comment>